<dbReference type="AlphaFoldDB" id="A0AAE0XP91"/>
<accession>A0AAE0XP91</accession>
<organism evidence="1 2">
    <name type="scientific">Elysia crispata</name>
    <name type="common">lettuce slug</name>
    <dbReference type="NCBI Taxonomy" id="231223"/>
    <lineage>
        <taxon>Eukaryota</taxon>
        <taxon>Metazoa</taxon>
        <taxon>Spiralia</taxon>
        <taxon>Lophotrochozoa</taxon>
        <taxon>Mollusca</taxon>
        <taxon>Gastropoda</taxon>
        <taxon>Heterobranchia</taxon>
        <taxon>Euthyneura</taxon>
        <taxon>Panpulmonata</taxon>
        <taxon>Sacoglossa</taxon>
        <taxon>Placobranchoidea</taxon>
        <taxon>Plakobranchidae</taxon>
        <taxon>Elysia</taxon>
    </lineage>
</organism>
<dbReference type="EMBL" id="JAWDGP010007935">
    <property type="protein sequence ID" value="KAK3699797.1"/>
    <property type="molecule type" value="Genomic_DNA"/>
</dbReference>
<evidence type="ECO:0000313" key="2">
    <source>
        <dbReference type="Proteomes" id="UP001283361"/>
    </source>
</evidence>
<reference evidence="1" key="1">
    <citation type="journal article" date="2023" name="G3 (Bethesda)">
        <title>A reference genome for the long-term kleptoplast-retaining sea slug Elysia crispata morphotype clarki.</title>
        <authorList>
            <person name="Eastman K.E."/>
            <person name="Pendleton A.L."/>
            <person name="Shaikh M.A."/>
            <person name="Suttiyut T."/>
            <person name="Ogas R."/>
            <person name="Tomko P."/>
            <person name="Gavelis G."/>
            <person name="Widhalm J.R."/>
            <person name="Wisecaver J.H."/>
        </authorList>
    </citation>
    <scope>NUCLEOTIDE SEQUENCE</scope>
    <source>
        <strain evidence="1">ECLA1</strain>
    </source>
</reference>
<evidence type="ECO:0000313" key="1">
    <source>
        <dbReference type="EMBL" id="KAK3699797.1"/>
    </source>
</evidence>
<keyword evidence="2" id="KW-1185">Reference proteome</keyword>
<dbReference type="Proteomes" id="UP001283361">
    <property type="component" value="Unassembled WGS sequence"/>
</dbReference>
<proteinExistence type="predicted"/>
<name>A0AAE0XP91_9GAST</name>
<sequence length="92" mass="10072">MFPAEAQEPVRMSKCPIQLPLGEQYKNCPKFFTSSPSATSIRQGVEKTEFSASRLKGNFRTAKLDNVLVCGFRFIRCQARIGGQTGDGGLGL</sequence>
<gene>
    <name evidence="1" type="ORF">RRG08_046434</name>
</gene>
<protein>
    <submittedName>
        <fullName evidence="1">Uncharacterized protein</fullName>
    </submittedName>
</protein>
<comment type="caution">
    <text evidence="1">The sequence shown here is derived from an EMBL/GenBank/DDBJ whole genome shotgun (WGS) entry which is preliminary data.</text>
</comment>